<evidence type="ECO:0000313" key="1">
    <source>
        <dbReference type="EMBL" id="WWD79623.1"/>
    </source>
</evidence>
<dbReference type="AlphaFoldDB" id="A0AAJ8LS90"/>
<keyword evidence="2" id="KW-1185">Reference proteome</keyword>
<dbReference type="KEGG" id="ahal:FTX54_014665"/>
<gene>
    <name evidence="1" type="ORF">FTX54_014665</name>
</gene>
<dbReference type="EMBL" id="CP144914">
    <property type="protein sequence ID" value="WWD79623.1"/>
    <property type="molecule type" value="Genomic_DNA"/>
</dbReference>
<sequence>MAGLSGEVAEIIQVMAEIQDRMGEKRKEVAEFPNYRSLEIG</sequence>
<dbReference type="RefSeq" id="WP_281285229.1">
    <property type="nucleotide sequence ID" value="NZ_CP144914.1"/>
</dbReference>
<dbReference type="Proteomes" id="UP000321816">
    <property type="component" value="Chromosome"/>
</dbReference>
<proteinExistence type="predicted"/>
<protein>
    <submittedName>
        <fullName evidence="1">Uncharacterized protein</fullName>
    </submittedName>
</protein>
<name>A0AAJ8LS90_9BACI</name>
<organism evidence="1 2">
    <name type="scientific">Alkalicoccus halolimnae</name>
    <dbReference type="NCBI Taxonomy" id="1667239"/>
    <lineage>
        <taxon>Bacteria</taxon>
        <taxon>Bacillati</taxon>
        <taxon>Bacillota</taxon>
        <taxon>Bacilli</taxon>
        <taxon>Bacillales</taxon>
        <taxon>Bacillaceae</taxon>
        <taxon>Alkalicoccus</taxon>
    </lineage>
</organism>
<accession>A0AAJ8LS90</accession>
<reference evidence="1 2" key="1">
    <citation type="submission" date="2024-01" db="EMBL/GenBank/DDBJ databases">
        <title>Complete Genome Sequence of Alkalicoccus halolimnae BZ-SZ-XJ29T, a Moderately Halophilic Bacterium Isolated from a Salt Lake.</title>
        <authorList>
            <person name="Zhao B."/>
        </authorList>
    </citation>
    <scope>NUCLEOTIDE SEQUENCE [LARGE SCALE GENOMIC DNA]</scope>
    <source>
        <strain evidence="1 2">BZ-SZ-XJ29</strain>
    </source>
</reference>
<evidence type="ECO:0000313" key="2">
    <source>
        <dbReference type="Proteomes" id="UP000321816"/>
    </source>
</evidence>